<dbReference type="PROSITE" id="PS51257">
    <property type="entry name" value="PROKAR_LIPOPROTEIN"/>
    <property type="match status" value="1"/>
</dbReference>
<keyword evidence="1" id="KW-0732">Signal</keyword>
<name>A0AAW0CCL6_9AGAR</name>
<feature type="signal peptide" evidence="1">
    <location>
        <begin position="1"/>
        <end position="21"/>
    </location>
</feature>
<keyword evidence="3" id="KW-1185">Reference proteome</keyword>
<dbReference type="AlphaFoldDB" id="A0AAW0CCL6"/>
<reference evidence="2 3" key="1">
    <citation type="journal article" date="2024" name="J Genomics">
        <title>Draft genome sequencing and assembly of Favolaschia claudopus CIRM-BRFM 2984 isolated from oak limbs.</title>
        <authorList>
            <person name="Navarro D."/>
            <person name="Drula E."/>
            <person name="Chaduli D."/>
            <person name="Cazenave R."/>
            <person name="Ahrendt S."/>
            <person name="Wang J."/>
            <person name="Lipzen A."/>
            <person name="Daum C."/>
            <person name="Barry K."/>
            <person name="Grigoriev I.V."/>
            <person name="Favel A."/>
            <person name="Rosso M.N."/>
            <person name="Martin F."/>
        </authorList>
    </citation>
    <scope>NUCLEOTIDE SEQUENCE [LARGE SCALE GENOMIC DNA]</scope>
    <source>
        <strain evidence="2 3">CIRM-BRFM 2984</strain>
    </source>
</reference>
<comment type="caution">
    <text evidence="2">The sequence shown here is derived from an EMBL/GenBank/DDBJ whole genome shotgun (WGS) entry which is preliminary data.</text>
</comment>
<evidence type="ECO:0000256" key="1">
    <source>
        <dbReference type="SAM" id="SignalP"/>
    </source>
</evidence>
<organism evidence="2 3">
    <name type="scientific">Favolaschia claudopus</name>
    <dbReference type="NCBI Taxonomy" id="2862362"/>
    <lineage>
        <taxon>Eukaryota</taxon>
        <taxon>Fungi</taxon>
        <taxon>Dikarya</taxon>
        <taxon>Basidiomycota</taxon>
        <taxon>Agaricomycotina</taxon>
        <taxon>Agaricomycetes</taxon>
        <taxon>Agaricomycetidae</taxon>
        <taxon>Agaricales</taxon>
        <taxon>Marasmiineae</taxon>
        <taxon>Mycenaceae</taxon>
        <taxon>Favolaschia</taxon>
    </lineage>
</organism>
<proteinExistence type="predicted"/>
<sequence length="70" mass="7195">MFAKLIPTALIFCAFTQGALAIACGNPPLPACPTFPPCPPCAANEFCCFTRGSQCLPEGSFCPRIGAAGN</sequence>
<feature type="chain" id="PRO_5043609143" description="Granulins domain-containing protein" evidence="1">
    <location>
        <begin position="22"/>
        <end position="70"/>
    </location>
</feature>
<accession>A0AAW0CCL6</accession>
<protein>
    <recommendedName>
        <fullName evidence="4">Granulins domain-containing protein</fullName>
    </recommendedName>
</protein>
<evidence type="ECO:0008006" key="4">
    <source>
        <dbReference type="Google" id="ProtNLM"/>
    </source>
</evidence>
<dbReference type="Proteomes" id="UP001362999">
    <property type="component" value="Unassembled WGS sequence"/>
</dbReference>
<dbReference type="EMBL" id="JAWWNJ010000019">
    <property type="protein sequence ID" value="KAK7036245.1"/>
    <property type="molecule type" value="Genomic_DNA"/>
</dbReference>
<evidence type="ECO:0000313" key="2">
    <source>
        <dbReference type="EMBL" id="KAK7036245.1"/>
    </source>
</evidence>
<gene>
    <name evidence="2" type="ORF">R3P38DRAFT_2911135</name>
</gene>
<evidence type="ECO:0000313" key="3">
    <source>
        <dbReference type="Proteomes" id="UP001362999"/>
    </source>
</evidence>